<organism evidence="3 4">
    <name type="scientific">Streptomyces lavendofoliae</name>
    <dbReference type="NCBI Taxonomy" id="67314"/>
    <lineage>
        <taxon>Bacteria</taxon>
        <taxon>Bacillati</taxon>
        <taxon>Actinomycetota</taxon>
        <taxon>Actinomycetes</taxon>
        <taxon>Kitasatosporales</taxon>
        <taxon>Streptomycetaceae</taxon>
        <taxon>Streptomyces</taxon>
    </lineage>
</organism>
<dbReference type="InterPro" id="IPR024983">
    <property type="entry name" value="CHAT_dom"/>
</dbReference>
<name>A0A918M4F2_9ACTN</name>
<reference evidence="3" key="1">
    <citation type="journal article" date="2014" name="Int. J. Syst. Evol. Microbiol.">
        <title>Complete genome sequence of Corynebacterium casei LMG S-19264T (=DSM 44701T), isolated from a smear-ripened cheese.</title>
        <authorList>
            <consortium name="US DOE Joint Genome Institute (JGI-PGF)"/>
            <person name="Walter F."/>
            <person name="Albersmeier A."/>
            <person name="Kalinowski J."/>
            <person name="Ruckert C."/>
        </authorList>
    </citation>
    <scope>NUCLEOTIDE SEQUENCE</scope>
    <source>
        <strain evidence="3">JCM 4391</strain>
    </source>
</reference>
<gene>
    <name evidence="3" type="ORF">GCM10010274_26950</name>
</gene>
<evidence type="ECO:0000256" key="1">
    <source>
        <dbReference type="SAM" id="MobiDB-lite"/>
    </source>
</evidence>
<accession>A0A918M4F2</accession>
<dbReference type="Proteomes" id="UP000636661">
    <property type="component" value="Unassembled WGS sequence"/>
</dbReference>
<reference evidence="3" key="2">
    <citation type="submission" date="2020-09" db="EMBL/GenBank/DDBJ databases">
        <authorList>
            <person name="Sun Q."/>
            <person name="Ohkuma M."/>
        </authorList>
    </citation>
    <scope>NUCLEOTIDE SEQUENCE</scope>
    <source>
        <strain evidence="3">JCM 4391</strain>
    </source>
</reference>
<keyword evidence="4" id="KW-1185">Reference proteome</keyword>
<feature type="region of interest" description="Disordered" evidence="1">
    <location>
        <begin position="382"/>
        <end position="411"/>
    </location>
</feature>
<comment type="caution">
    <text evidence="3">The sequence shown here is derived from an EMBL/GenBank/DDBJ whole genome shotgun (WGS) entry which is preliminary data.</text>
</comment>
<evidence type="ECO:0000313" key="3">
    <source>
        <dbReference type="EMBL" id="GGU38220.1"/>
    </source>
</evidence>
<dbReference type="Pfam" id="PF12770">
    <property type="entry name" value="CHAT"/>
    <property type="match status" value="1"/>
</dbReference>
<dbReference type="RefSeq" id="WP_189551034.1">
    <property type="nucleotide sequence ID" value="NZ_BMTP01000006.1"/>
</dbReference>
<dbReference type="EMBL" id="BMTP01000006">
    <property type="protein sequence ID" value="GGU38220.1"/>
    <property type="molecule type" value="Genomic_DNA"/>
</dbReference>
<protein>
    <recommendedName>
        <fullName evidence="2">CHAT domain-containing protein</fullName>
    </recommendedName>
</protein>
<dbReference type="AlphaFoldDB" id="A0A918M4F2"/>
<feature type="domain" description="CHAT" evidence="2">
    <location>
        <begin position="740"/>
        <end position="1019"/>
    </location>
</feature>
<proteinExistence type="predicted"/>
<dbReference type="Gene3D" id="1.25.40.10">
    <property type="entry name" value="Tetratricopeptide repeat domain"/>
    <property type="match status" value="1"/>
</dbReference>
<evidence type="ECO:0000259" key="2">
    <source>
        <dbReference type="Pfam" id="PF12770"/>
    </source>
</evidence>
<feature type="compositionally biased region" description="Low complexity" evidence="1">
    <location>
        <begin position="393"/>
        <end position="403"/>
    </location>
</feature>
<feature type="region of interest" description="Disordered" evidence="1">
    <location>
        <begin position="317"/>
        <end position="337"/>
    </location>
</feature>
<sequence>MSTEDLTFAMEDRLDAFSSSGDVASLREPEAQRLADRLYYAVDWLSPLTGAAEGARAFNVAVLLGTFHWYRYQHGGGQADAERAAFLFRLVHPVAPHCVPAALSAAYAALGDPAGGGPDAELTAGYTALAIGLLKEVEAGGDPRLLDDAVELCLLSARANPRQDVVCAEALVTLGNVLTRRYEYTGDADSLDRAFTVTVKGGQSVPEGHPYRLTFCSGLGHTAIRRFERSGDLDTLDLAVRALREAAYTAPADHPHRAAFLTNLSSALSHYHRHTGRAEAVDEALSAQFEAVRSTPRDHPDLPSRLLNLAAALESHPGPVRAGADDDGGAGGGDGGGGDGGRYGLVVDLLRDALSLVGDGHPDRPACLHLLAGALGERFARDGDPRDLEDSVAAAREASAGTAGDHQRPSRLRGLGRSLRRYAAHFGAPGALTEAVDALRAAEALLPEGHPERTGTLTELGFALVERAEATGAPGDRVAALRAMSDASLVSSAPARARARAAAAAGHLAAGTGDFAGSLEHFALALAQLELTAWRGLERDDRERLIADHPSLVTDAAAVALRAGRPERAVELLEQGRGILLAQAMESRADHAGLRAEAPELADRLRRVLDELDRLPDGPHGPSGTAAVDVRERRRAGERRVALARSRDEVLAEIRALPGLARFLRPPEFATLRTAAARGPVVLLVPSRYGCFALLLTAEGVRVLELALDDRQLAARAVALTEALDDRRSPFRARRTVVDTLAWLWETVAGPVLTALGRTEPLGPDAAGSRLWWCPAGLFTLLPLHAAGRPLPGGDGDTVPDRVVSSYTPTLRALLHARGGRPAAAGARARGLIVSLPSTPGLPDLPAAGEEARALRLRHPDAAFLTGAAASAPAVLDALSRCSWAHFACHGQQDLTRPSRGALVLHDGPLSLRAIGNLRPARAEFAFLSACETHRGGLVLADEAITFATALQLAGFRDVVGTLWSIDDAFAAEVAGLVHEHLARPGNPDPATALHTALRSLRERRPRAVLSWAPYVHVGP</sequence>
<evidence type="ECO:0000313" key="4">
    <source>
        <dbReference type="Proteomes" id="UP000636661"/>
    </source>
</evidence>
<dbReference type="InterPro" id="IPR011990">
    <property type="entry name" value="TPR-like_helical_dom_sf"/>
</dbReference>